<gene>
    <name evidence="2" type="ORF">BDW42DRAFT_192951</name>
</gene>
<dbReference type="OrthoDB" id="4983586at2759"/>
<feature type="signal peptide" evidence="1">
    <location>
        <begin position="1"/>
        <end position="19"/>
    </location>
</feature>
<dbReference type="Proteomes" id="UP000235023">
    <property type="component" value="Unassembled WGS sequence"/>
</dbReference>
<proteinExistence type="predicted"/>
<keyword evidence="1" id="KW-0732">Signal</keyword>
<evidence type="ECO:0000313" key="2">
    <source>
        <dbReference type="EMBL" id="PLN82544.1"/>
    </source>
</evidence>
<sequence length="91" mass="9463">MQLINTLFTVMAAALIVTAAPGSTHEERDLQARGCPDGFDTCGECNGTSCKIAGFNFDCDDGKCTEQSGGGDGKICGFHTDSSDLWCPGGH</sequence>
<feature type="chain" id="PRO_5014420289" evidence="1">
    <location>
        <begin position="20"/>
        <end position="91"/>
    </location>
</feature>
<protein>
    <submittedName>
        <fullName evidence="2">Uncharacterized protein</fullName>
    </submittedName>
</protein>
<reference evidence="3" key="1">
    <citation type="submission" date="2017-12" db="EMBL/GenBank/DDBJ databases">
        <authorList>
            <consortium name="DOE Joint Genome Institute"/>
            <person name="Mondo S.J."/>
            <person name="Kjaerbolling I."/>
            <person name="Vesth T.C."/>
            <person name="Frisvad J.C."/>
            <person name="Nybo J.L."/>
            <person name="Theobald S."/>
            <person name="Kuo A."/>
            <person name="Bowyer P."/>
            <person name="Matsuda Y."/>
            <person name="Lyhne E.K."/>
            <person name="Kogle M.E."/>
            <person name="Clum A."/>
            <person name="Lipzen A."/>
            <person name="Salamov A."/>
            <person name="Ngan C.Y."/>
            <person name="Daum C."/>
            <person name="Chiniquy J."/>
            <person name="Barry K."/>
            <person name="LaButti K."/>
            <person name="Haridas S."/>
            <person name="Simmons B.A."/>
            <person name="Magnuson J.K."/>
            <person name="Mortensen U.H."/>
            <person name="Larsen T.O."/>
            <person name="Grigoriev I.V."/>
            <person name="Baker S.E."/>
            <person name="Andersen M.R."/>
            <person name="Nordberg H.P."/>
            <person name="Cantor M.N."/>
            <person name="Hua S.X."/>
        </authorList>
    </citation>
    <scope>NUCLEOTIDE SEQUENCE [LARGE SCALE GENOMIC DNA]</scope>
    <source>
        <strain evidence="3">IBT 19404</strain>
    </source>
</reference>
<evidence type="ECO:0000256" key="1">
    <source>
        <dbReference type="SAM" id="SignalP"/>
    </source>
</evidence>
<name>A0A2J5HYX9_9EURO</name>
<organism evidence="2 3">
    <name type="scientific">Aspergillus taichungensis</name>
    <dbReference type="NCBI Taxonomy" id="482145"/>
    <lineage>
        <taxon>Eukaryota</taxon>
        <taxon>Fungi</taxon>
        <taxon>Dikarya</taxon>
        <taxon>Ascomycota</taxon>
        <taxon>Pezizomycotina</taxon>
        <taxon>Eurotiomycetes</taxon>
        <taxon>Eurotiomycetidae</taxon>
        <taxon>Eurotiales</taxon>
        <taxon>Aspergillaceae</taxon>
        <taxon>Aspergillus</taxon>
        <taxon>Aspergillus subgen. Circumdati</taxon>
    </lineage>
</organism>
<accession>A0A2J5HYX9</accession>
<evidence type="ECO:0000313" key="3">
    <source>
        <dbReference type="Proteomes" id="UP000235023"/>
    </source>
</evidence>
<dbReference type="EMBL" id="KZ559526">
    <property type="protein sequence ID" value="PLN82544.1"/>
    <property type="molecule type" value="Genomic_DNA"/>
</dbReference>
<keyword evidence="3" id="KW-1185">Reference proteome</keyword>
<dbReference type="AlphaFoldDB" id="A0A2J5HYX9"/>